<evidence type="ECO:0000256" key="3">
    <source>
        <dbReference type="ARBA" id="ARBA00022630"/>
    </source>
</evidence>
<dbReference type="InterPro" id="IPR004099">
    <property type="entry name" value="Pyr_nucl-diS_OxRdtase_dimer"/>
</dbReference>
<keyword evidence="3" id="KW-0285">Flavoprotein</keyword>
<sequence>MPQHNQPACPGPERTSSTGKSAGTEEVDLLVVGGGKAGKSLAMARARAGDSVVMVERDKIGGTCINVACIPTKTLISSARVLRDVQGARAHGVVLTGGSALPGAEGSTEVSTASGGDDADGADQAAATPLSQARVDLAALRSRKEAVVGGMVAAHETMFPASGMDFCLGTARFVAERTVDIFLAEGGTRRVRGRTVLLNTGTTPSVPAIQGLGDVPYWTSEDLLTLPELPEHLVVLGGGVIGTEMASLMGMLGVPVTVVHAGEHVLDREDADVAAEVTAGLEALGVTVRTGARACRVTPSPQGVVVTTEDGREVSGSHLLVALGRTPVTQGLGLEAAGVEVDQCGFVVVDDHLRTSAEGVYAAGDVAGTPQFTHASWNDFRVLRDLLAGKEASTAGRLIPWAVFTTPELGHVGMGEEEARAAGYTVRVAKSPTAAVPRARTLGHAEGFYKVVVDAETDLILGAAVIGAEASEVVTSVQMAMLGGLTWQQLRDAVITHPTMSEGLNIVLDAMPPS</sequence>
<feature type="domain" description="Pyridine nucleotide-disulphide oxidoreductase dimerisation" evidence="6">
    <location>
        <begin position="399"/>
        <end position="504"/>
    </location>
</feature>
<evidence type="ECO:0000259" key="6">
    <source>
        <dbReference type="Pfam" id="PF02852"/>
    </source>
</evidence>
<evidence type="ECO:0000256" key="1">
    <source>
        <dbReference type="ARBA" id="ARBA00001974"/>
    </source>
</evidence>
<protein>
    <submittedName>
        <fullName evidence="8">Mercuric reductase</fullName>
    </submittedName>
</protein>
<dbReference type="SUPFAM" id="SSF55424">
    <property type="entry name" value="FAD/NAD-linked reductases, dimerisation (C-terminal) domain"/>
    <property type="match status" value="1"/>
</dbReference>
<dbReference type="Pfam" id="PF07992">
    <property type="entry name" value="Pyr_redox_2"/>
    <property type="match status" value="1"/>
</dbReference>
<dbReference type="InterPro" id="IPR023753">
    <property type="entry name" value="FAD/NAD-binding_dom"/>
</dbReference>
<gene>
    <name evidence="8" type="ORF">D5R93_07255</name>
</gene>
<dbReference type="PRINTS" id="PR00368">
    <property type="entry name" value="FADPNR"/>
</dbReference>
<dbReference type="Gene3D" id="3.50.50.60">
    <property type="entry name" value="FAD/NAD(P)-binding domain"/>
    <property type="match status" value="3"/>
</dbReference>
<dbReference type="SUPFAM" id="SSF51905">
    <property type="entry name" value="FAD/NAD(P)-binding domain"/>
    <property type="match status" value="1"/>
</dbReference>
<dbReference type="EMBL" id="CP032514">
    <property type="protein sequence ID" value="AYD89872.1"/>
    <property type="molecule type" value="Genomic_DNA"/>
</dbReference>
<dbReference type="Pfam" id="PF02852">
    <property type="entry name" value="Pyr_redox_dim"/>
    <property type="match status" value="1"/>
</dbReference>
<dbReference type="InterPro" id="IPR036188">
    <property type="entry name" value="FAD/NAD-bd_sf"/>
</dbReference>
<organism evidence="8 9">
    <name type="scientific">Actinomyces lilanjuaniae</name>
    <dbReference type="NCBI Taxonomy" id="2321394"/>
    <lineage>
        <taxon>Bacteria</taxon>
        <taxon>Bacillati</taxon>
        <taxon>Actinomycetota</taxon>
        <taxon>Actinomycetes</taxon>
        <taxon>Actinomycetales</taxon>
        <taxon>Actinomycetaceae</taxon>
        <taxon>Actinomyces</taxon>
    </lineage>
</organism>
<dbReference type="PANTHER" id="PTHR43014:SF2">
    <property type="entry name" value="MERCURIC REDUCTASE"/>
    <property type="match status" value="1"/>
</dbReference>
<reference evidence="8 9" key="1">
    <citation type="submission" date="2018-09" db="EMBL/GenBank/DDBJ databases">
        <authorList>
            <person name="Li J."/>
        </authorList>
    </citation>
    <scope>NUCLEOTIDE SEQUENCE [LARGE SCALE GENOMIC DNA]</scope>
    <source>
        <strain evidence="8 9">2129</strain>
    </source>
</reference>
<feature type="region of interest" description="Disordered" evidence="5">
    <location>
        <begin position="97"/>
        <end position="125"/>
    </location>
</feature>
<evidence type="ECO:0000313" key="9">
    <source>
        <dbReference type="Proteomes" id="UP000273001"/>
    </source>
</evidence>
<evidence type="ECO:0000256" key="5">
    <source>
        <dbReference type="SAM" id="MobiDB-lite"/>
    </source>
</evidence>
<comment type="cofactor">
    <cofactor evidence="1">
        <name>FAD</name>
        <dbReference type="ChEBI" id="CHEBI:57692"/>
    </cofactor>
</comment>
<evidence type="ECO:0000313" key="8">
    <source>
        <dbReference type="EMBL" id="AYD89872.1"/>
    </source>
</evidence>
<feature type="domain" description="FAD/NAD(P)-binding" evidence="7">
    <location>
        <begin position="28"/>
        <end position="377"/>
    </location>
</feature>
<evidence type="ECO:0000259" key="7">
    <source>
        <dbReference type="Pfam" id="PF07992"/>
    </source>
</evidence>
<keyword evidence="4" id="KW-0274">FAD</keyword>
<dbReference type="RefSeq" id="WP_120204556.1">
    <property type="nucleotide sequence ID" value="NZ_CP032514.1"/>
</dbReference>
<evidence type="ECO:0000256" key="4">
    <source>
        <dbReference type="ARBA" id="ARBA00022827"/>
    </source>
</evidence>
<dbReference type="Proteomes" id="UP000273001">
    <property type="component" value="Chromosome"/>
</dbReference>
<dbReference type="InterPro" id="IPR001100">
    <property type="entry name" value="Pyr_nuc-diS_OxRdtase"/>
</dbReference>
<dbReference type="InterPro" id="IPR016156">
    <property type="entry name" value="FAD/NAD-linked_Rdtase_dimer_sf"/>
</dbReference>
<dbReference type="Gene3D" id="3.30.390.30">
    <property type="match status" value="1"/>
</dbReference>
<dbReference type="PRINTS" id="PR00411">
    <property type="entry name" value="PNDRDTASEI"/>
</dbReference>
<dbReference type="PIRSF" id="PIRSF000350">
    <property type="entry name" value="Mercury_reductase_MerA"/>
    <property type="match status" value="1"/>
</dbReference>
<accession>A0ABN5PSC5</accession>
<dbReference type="PANTHER" id="PTHR43014">
    <property type="entry name" value="MERCURIC REDUCTASE"/>
    <property type="match status" value="1"/>
</dbReference>
<evidence type="ECO:0000256" key="2">
    <source>
        <dbReference type="ARBA" id="ARBA00007532"/>
    </source>
</evidence>
<proteinExistence type="inferred from homology"/>
<keyword evidence="9" id="KW-1185">Reference proteome</keyword>
<comment type="similarity">
    <text evidence="2">Belongs to the class-I pyridine nucleotide-disulfide oxidoreductase family.</text>
</comment>
<feature type="region of interest" description="Disordered" evidence="5">
    <location>
        <begin position="1"/>
        <end position="25"/>
    </location>
</feature>
<name>A0ABN5PSC5_9ACTO</name>